<comment type="caution">
    <text evidence="5">The sequence shown here is derived from an EMBL/GenBank/DDBJ whole genome shotgun (WGS) entry which is preliminary data.</text>
</comment>
<reference evidence="5" key="1">
    <citation type="submission" date="2023-11" db="EMBL/GenBank/DDBJ databases">
        <title>Genome assemblies of two species of porcelain crab, Petrolisthes cinctipes and Petrolisthes manimaculis (Anomura: Porcellanidae).</title>
        <authorList>
            <person name="Angst P."/>
        </authorList>
    </citation>
    <scope>NUCLEOTIDE SEQUENCE</scope>
    <source>
        <strain evidence="5">PB745_02</strain>
        <tissue evidence="5">Gill</tissue>
    </source>
</reference>
<keyword evidence="4" id="KW-0175">Coiled coil</keyword>
<organism evidence="5 6">
    <name type="scientific">Petrolisthes manimaculis</name>
    <dbReference type="NCBI Taxonomy" id="1843537"/>
    <lineage>
        <taxon>Eukaryota</taxon>
        <taxon>Metazoa</taxon>
        <taxon>Ecdysozoa</taxon>
        <taxon>Arthropoda</taxon>
        <taxon>Crustacea</taxon>
        <taxon>Multicrustacea</taxon>
        <taxon>Malacostraca</taxon>
        <taxon>Eumalacostraca</taxon>
        <taxon>Eucarida</taxon>
        <taxon>Decapoda</taxon>
        <taxon>Pleocyemata</taxon>
        <taxon>Anomura</taxon>
        <taxon>Galatheoidea</taxon>
        <taxon>Porcellanidae</taxon>
        <taxon>Petrolisthes</taxon>
    </lineage>
</organism>
<dbReference type="EMBL" id="JAWZYT010003606">
    <property type="protein sequence ID" value="KAK4297600.1"/>
    <property type="molecule type" value="Genomic_DNA"/>
</dbReference>
<keyword evidence="3" id="KW-0539">Nucleus</keyword>
<proteinExistence type="inferred from homology"/>
<evidence type="ECO:0008006" key="7">
    <source>
        <dbReference type="Google" id="ProtNLM"/>
    </source>
</evidence>
<accession>A0AAE1NWG8</accession>
<feature type="coiled-coil region" evidence="4">
    <location>
        <begin position="65"/>
        <end position="92"/>
    </location>
</feature>
<evidence type="ECO:0000313" key="6">
    <source>
        <dbReference type="Proteomes" id="UP001292094"/>
    </source>
</evidence>
<keyword evidence="6" id="KW-1185">Reference proteome</keyword>
<dbReference type="PRINTS" id="PR02028">
    <property type="entry name" value="CMYCBINDINGP"/>
</dbReference>
<evidence type="ECO:0000256" key="4">
    <source>
        <dbReference type="SAM" id="Coils"/>
    </source>
</evidence>
<dbReference type="AlphaFoldDB" id="A0AAE1NWG8"/>
<dbReference type="PANTHER" id="PTHR13168:SF0">
    <property type="entry name" value="C-MYC-BINDING PROTEIN"/>
    <property type="match status" value="1"/>
</dbReference>
<dbReference type="GO" id="GO:0005634">
    <property type="term" value="C:nucleus"/>
    <property type="evidence" value="ECO:0007669"/>
    <property type="project" value="UniProtKB-SubCell"/>
</dbReference>
<dbReference type="PANTHER" id="PTHR13168">
    <property type="entry name" value="ASSOCIATE OF C-MYC AMY-1"/>
    <property type="match status" value="1"/>
</dbReference>
<evidence type="ECO:0000256" key="1">
    <source>
        <dbReference type="ARBA" id="ARBA00004123"/>
    </source>
</evidence>
<dbReference type="InterPro" id="IPR026060">
    <property type="entry name" value="AMY1"/>
</dbReference>
<evidence type="ECO:0000313" key="5">
    <source>
        <dbReference type="EMBL" id="KAK4297600.1"/>
    </source>
</evidence>
<sequence length="122" mass="13936">MDRNSSMKSMDSEREKFRTYVEKSGVISALTDVLVHLYEEPQRPSDALQYIKNSLAAHHESVVRCSIYEEKVKELDGTVESLRARVKELEAEVPCYIDLLNHSTIPDSPLGMFICSDFQLIL</sequence>
<evidence type="ECO:0000256" key="2">
    <source>
        <dbReference type="ARBA" id="ARBA00009389"/>
    </source>
</evidence>
<gene>
    <name evidence="5" type="ORF">Pmani_030006</name>
</gene>
<evidence type="ECO:0000256" key="3">
    <source>
        <dbReference type="ARBA" id="ARBA00023242"/>
    </source>
</evidence>
<dbReference type="GO" id="GO:0003713">
    <property type="term" value="F:transcription coactivator activity"/>
    <property type="evidence" value="ECO:0007669"/>
    <property type="project" value="InterPro"/>
</dbReference>
<dbReference type="Proteomes" id="UP001292094">
    <property type="component" value="Unassembled WGS sequence"/>
</dbReference>
<comment type="subcellular location">
    <subcellularLocation>
        <location evidence="1">Nucleus</location>
    </subcellularLocation>
</comment>
<comment type="similarity">
    <text evidence="2">Belongs to the AMY1 family.</text>
</comment>
<name>A0AAE1NWG8_9EUCA</name>
<protein>
    <recommendedName>
        <fullName evidence="7">c-Myc-binding protein</fullName>
    </recommendedName>
</protein>